<feature type="transmembrane region" description="Helical" evidence="1">
    <location>
        <begin position="378"/>
        <end position="397"/>
    </location>
</feature>
<keyword evidence="3" id="KW-1185">Reference proteome</keyword>
<keyword evidence="1" id="KW-0472">Membrane</keyword>
<sequence length="468" mass="53243">MDLAAHQDFSRRRQKPLAAGLGHDDTATQKLLWQYCAIALVTYLLAFAFHYTPPLLYVVCITAVYCSATPTFLLSPRNVLYAYHLLFYGIAVMGAERYADFDYSDPAVNLSYLMLTVSYLVSYLTLFHAERIQTSRYRFLRVLTERPDASHFLSRYSFLTAIGSILFAILLVLSTGGLAHWMADPGRAFLGREGGGIYYILLLMSTSVAASCIGTNCYLGKSKITLVAYLLILVILTPVLGGKQRVFMTLIFLFLPWVFFARTKSRKAFYVFVAFLSCFALGTWFRNMHWIQAGDMLAYSLNYFSTLDNLVMSVRDFEPGWLQTTFLPFNKFLTPFGTGGDVVFYDMSAWLTSIYFPHFWDLRCTEQWPIETDLYLSFHYIFGLPLLMGYMTIVGVLSSVAYRSGSLGFMLVSTYVTLMLPTHLRGGLIIWTEFYLVPFWLLCLWFLGSTLIKHRTGDRTSTPSTAVI</sequence>
<evidence type="ECO:0000313" key="2">
    <source>
        <dbReference type="EMBL" id="QDS95827.1"/>
    </source>
</evidence>
<name>A0A517MM34_9BACT</name>
<accession>A0A517MM34</accession>
<dbReference type="AlphaFoldDB" id="A0A517MM34"/>
<keyword evidence="1" id="KW-0812">Transmembrane</keyword>
<dbReference type="EMBL" id="CP036262">
    <property type="protein sequence ID" value="QDS95827.1"/>
    <property type="molecule type" value="Genomic_DNA"/>
</dbReference>
<feature type="transmembrane region" description="Helical" evidence="1">
    <location>
        <begin position="224"/>
        <end position="240"/>
    </location>
</feature>
<feature type="transmembrane region" description="Helical" evidence="1">
    <location>
        <begin position="31"/>
        <end position="49"/>
    </location>
</feature>
<keyword evidence="1" id="KW-1133">Transmembrane helix</keyword>
<feature type="transmembrane region" description="Helical" evidence="1">
    <location>
        <begin position="111"/>
        <end position="129"/>
    </location>
</feature>
<feature type="transmembrane region" description="Helical" evidence="1">
    <location>
        <begin position="428"/>
        <end position="447"/>
    </location>
</feature>
<feature type="transmembrane region" description="Helical" evidence="1">
    <location>
        <begin position="246"/>
        <end position="261"/>
    </location>
</feature>
<evidence type="ECO:0000256" key="1">
    <source>
        <dbReference type="SAM" id="Phobius"/>
    </source>
</evidence>
<evidence type="ECO:0000313" key="3">
    <source>
        <dbReference type="Proteomes" id="UP000320672"/>
    </source>
</evidence>
<feature type="transmembrane region" description="Helical" evidence="1">
    <location>
        <begin position="268"/>
        <end position="285"/>
    </location>
</feature>
<dbReference type="OrthoDB" id="6776190at2"/>
<feature type="transmembrane region" description="Helical" evidence="1">
    <location>
        <begin position="156"/>
        <end position="176"/>
    </location>
</feature>
<proteinExistence type="predicted"/>
<reference evidence="2 3" key="1">
    <citation type="submission" date="2019-02" db="EMBL/GenBank/DDBJ databases">
        <title>Deep-cultivation of Planctomycetes and their phenomic and genomic characterization uncovers novel biology.</title>
        <authorList>
            <person name="Wiegand S."/>
            <person name="Jogler M."/>
            <person name="Boedeker C."/>
            <person name="Pinto D."/>
            <person name="Vollmers J."/>
            <person name="Rivas-Marin E."/>
            <person name="Kohn T."/>
            <person name="Peeters S.H."/>
            <person name="Heuer A."/>
            <person name="Rast P."/>
            <person name="Oberbeckmann S."/>
            <person name="Bunk B."/>
            <person name="Jeske O."/>
            <person name="Meyerdierks A."/>
            <person name="Storesund J.E."/>
            <person name="Kallscheuer N."/>
            <person name="Luecker S."/>
            <person name="Lage O.M."/>
            <person name="Pohl T."/>
            <person name="Merkel B.J."/>
            <person name="Hornburger P."/>
            <person name="Mueller R.-W."/>
            <person name="Bruemmer F."/>
            <person name="Labrenz M."/>
            <person name="Spormann A.M."/>
            <person name="Op den Camp H."/>
            <person name="Overmann J."/>
            <person name="Amann R."/>
            <person name="Jetten M.S.M."/>
            <person name="Mascher T."/>
            <person name="Medema M.H."/>
            <person name="Devos D.P."/>
            <person name="Kaster A.-K."/>
            <person name="Ovreas L."/>
            <person name="Rohde M."/>
            <person name="Galperin M.Y."/>
            <person name="Jogler C."/>
        </authorList>
    </citation>
    <scope>NUCLEOTIDE SEQUENCE [LARGE SCALE GENOMIC DNA]</scope>
    <source>
        <strain evidence="2 3">FF011L</strain>
    </source>
</reference>
<dbReference type="RefSeq" id="WP_145354056.1">
    <property type="nucleotide sequence ID" value="NZ_CP036262.1"/>
</dbReference>
<organism evidence="2 3">
    <name type="scientific">Roseimaritima multifibrata</name>
    <dbReference type="NCBI Taxonomy" id="1930274"/>
    <lineage>
        <taxon>Bacteria</taxon>
        <taxon>Pseudomonadati</taxon>
        <taxon>Planctomycetota</taxon>
        <taxon>Planctomycetia</taxon>
        <taxon>Pirellulales</taxon>
        <taxon>Pirellulaceae</taxon>
        <taxon>Roseimaritima</taxon>
    </lineage>
</organism>
<feature type="transmembrane region" description="Helical" evidence="1">
    <location>
        <begin position="404"/>
        <end position="422"/>
    </location>
</feature>
<protein>
    <submittedName>
        <fullName evidence="2">Uncharacterized protein</fullName>
    </submittedName>
</protein>
<gene>
    <name evidence="2" type="ORF">FF011L_46280</name>
</gene>
<dbReference type="Proteomes" id="UP000320672">
    <property type="component" value="Chromosome"/>
</dbReference>
<feature type="transmembrane region" description="Helical" evidence="1">
    <location>
        <begin position="55"/>
        <end position="74"/>
    </location>
</feature>
<feature type="transmembrane region" description="Helical" evidence="1">
    <location>
        <begin position="196"/>
        <end position="219"/>
    </location>
</feature>
<dbReference type="KEGG" id="rml:FF011L_46280"/>